<dbReference type="EMBL" id="VAFM01000001">
    <property type="protein sequence ID" value="TKW61680.1"/>
    <property type="molecule type" value="Genomic_DNA"/>
</dbReference>
<name>A0A6N4R5C0_BLAVI</name>
<dbReference type="GO" id="GO:0003677">
    <property type="term" value="F:DNA binding"/>
    <property type="evidence" value="ECO:0007669"/>
    <property type="project" value="InterPro"/>
</dbReference>
<evidence type="ECO:0000259" key="1">
    <source>
        <dbReference type="PROSITE" id="PS50943"/>
    </source>
</evidence>
<gene>
    <name evidence="2" type="ORF">DI628_03365</name>
</gene>
<comment type="caution">
    <text evidence="2">The sequence shown here is derived from an EMBL/GenBank/DDBJ whole genome shotgun (WGS) entry which is preliminary data.</text>
</comment>
<dbReference type="AlphaFoldDB" id="A0A6N4R5C0"/>
<dbReference type="CDD" id="cd00093">
    <property type="entry name" value="HTH_XRE"/>
    <property type="match status" value="1"/>
</dbReference>
<evidence type="ECO:0000313" key="3">
    <source>
        <dbReference type="Proteomes" id="UP000320948"/>
    </source>
</evidence>
<feature type="domain" description="HTH cro/C1-type" evidence="1">
    <location>
        <begin position="53"/>
        <end position="96"/>
    </location>
</feature>
<evidence type="ECO:0000313" key="2">
    <source>
        <dbReference type="EMBL" id="TKW61680.1"/>
    </source>
</evidence>
<reference evidence="2 3" key="1">
    <citation type="journal article" date="2017" name="Nat. Commun.">
        <title>In situ click chemistry generation of cyclooxygenase-2 inhibitors.</title>
        <authorList>
            <person name="Bhardwaj A."/>
            <person name="Kaur J."/>
            <person name="Wuest M."/>
            <person name="Wuest F."/>
        </authorList>
    </citation>
    <scope>NUCLEOTIDE SEQUENCE [LARGE SCALE GENOMIC DNA]</scope>
    <source>
        <strain evidence="2">S2_018_000_R2_106</strain>
    </source>
</reference>
<protein>
    <submittedName>
        <fullName evidence="2">Helix-turn-helix transcriptional regulator</fullName>
    </submittedName>
</protein>
<dbReference type="Gene3D" id="1.10.260.40">
    <property type="entry name" value="lambda repressor-like DNA-binding domains"/>
    <property type="match status" value="1"/>
</dbReference>
<dbReference type="SUPFAM" id="SSF47413">
    <property type="entry name" value="lambda repressor-like DNA-binding domains"/>
    <property type="match status" value="1"/>
</dbReference>
<sequence length="165" mass="18754">MSVRMLAFPSPLPYKEARTGGRPMQTQDREKQFRAEFSQRLREAIEQSSYTYQKDFQEAAGISNGTLKNWLSGTFMPGVYDLKRMSDLLGVDSLWLGFGVGSIHDSQESLRQLLTRHHALVTKVLADVREFSTQRGLSNETATTMFIDYLDNEIHTSKEKQAKAS</sequence>
<organism evidence="2 3">
    <name type="scientific">Blastochloris viridis</name>
    <name type="common">Rhodopseudomonas viridis</name>
    <dbReference type="NCBI Taxonomy" id="1079"/>
    <lineage>
        <taxon>Bacteria</taxon>
        <taxon>Pseudomonadati</taxon>
        <taxon>Pseudomonadota</taxon>
        <taxon>Alphaproteobacteria</taxon>
        <taxon>Hyphomicrobiales</taxon>
        <taxon>Blastochloridaceae</taxon>
        <taxon>Blastochloris</taxon>
    </lineage>
</organism>
<dbReference type="Proteomes" id="UP000320948">
    <property type="component" value="Unassembled WGS sequence"/>
</dbReference>
<accession>A0A6N4R5C0</accession>
<dbReference type="SMART" id="SM00530">
    <property type="entry name" value="HTH_XRE"/>
    <property type="match status" value="1"/>
</dbReference>
<dbReference type="Pfam" id="PF01381">
    <property type="entry name" value="HTH_3"/>
    <property type="match status" value="1"/>
</dbReference>
<dbReference type="InterPro" id="IPR001387">
    <property type="entry name" value="Cro/C1-type_HTH"/>
</dbReference>
<proteinExistence type="predicted"/>
<dbReference type="InterPro" id="IPR010982">
    <property type="entry name" value="Lambda_DNA-bd_dom_sf"/>
</dbReference>
<dbReference type="PROSITE" id="PS50943">
    <property type="entry name" value="HTH_CROC1"/>
    <property type="match status" value="1"/>
</dbReference>